<feature type="compositionally biased region" description="Polar residues" evidence="1">
    <location>
        <begin position="347"/>
        <end position="361"/>
    </location>
</feature>
<dbReference type="Proteomes" id="UP000807306">
    <property type="component" value="Unassembled WGS sequence"/>
</dbReference>
<comment type="caution">
    <text evidence="2">The sequence shown here is derived from an EMBL/GenBank/DDBJ whole genome shotgun (WGS) entry which is preliminary data.</text>
</comment>
<feature type="compositionally biased region" description="Basic and acidic residues" evidence="1">
    <location>
        <begin position="372"/>
        <end position="386"/>
    </location>
</feature>
<evidence type="ECO:0000313" key="2">
    <source>
        <dbReference type="EMBL" id="KAF9521259.1"/>
    </source>
</evidence>
<dbReference type="EMBL" id="MU158192">
    <property type="protein sequence ID" value="KAF9521259.1"/>
    <property type="molecule type" value="Genomic_DNA"/>
</dbReference>
<gene>
    <name evidence="2" type="ORF">CPB83DRAFT_900928</name>
</gene>
<keyword evidence="3" id="KW-1185">Reference proteome</keyword>
<proteinExistence type="predicted"/>
<name>A0A9P6E2H9_9AGAR</name>
<feature type="region of interest" description="Disordered" evidence="1">
    <location>
        <begin position="347"/>
        <end position="396"/>
    </location>
</feature>
<reference evidence="2" key="1">
    <citation type="submission" date="2020-11" db="EMBL/GenBank/DDBJ databases">
        <authorList>
            <consortium name="DOE Joint Genome Institute"/>
            <person name="Ahrendt S."/>
            <person name="Riley R."/>
            <person name="Andreopoulos W."/>
            <person name="Labutti K."/>
            <person name="Pangilinan J."/>
            <person name="Ruiz-Duenas F.J."/>
            <person name="Barrasa J.M."/>
            <person name="Sanchez-Garcia M."/>
            <person name="Camarero S."/>
            <person name="Miyauchi S."/>
            <person name="Serrano A."/>
            <person name="Linde D."/>
            <person name="Babiker R."/>
            <person name="Drula E."/>
            <person name="Ayuso-Fernandez I."/>
            <person name="Pacheco R."/>
            <person name="Padilla G."/>
            <person name="Ferreira P."/>
            <person name="Barriuso J."/>
            <person name="Kellner H."/>
            <person name="Castanera R."/>
            <person name="Alfaro M."/>
            <person name="Ramirez L."/>
            <person name="Pisabarro A.G."/>
            <person name="Kuo A."/>
            <person name="Tritt A."/>
            <person name="Lipzen A."/>
            <person name="He G."/>
            <person name="Yan M."/>
            <person name="Ng V."/>
            <person name="Cullen D."/>
            <person name="Martin F."/>
            <person name="Rosso M.-N."/>
            <person name="Henrissat B."/>
            <person name="Hibbett D."/>
            <person name="Martinez A.T."/>
            <person name="Grigoriev I.V."/>
        </authorList>
    </citation>
    <scope>NUCLEOTIDE SEQUENCE</scope>
    <source>
        <strain evidence="2">CBS 506.95</strain>
    </source>
</reference>
<sequence length="396" mass="42693">MDVDELAGSLQLEPDIPRAKRGLGPHLHDEQLQNLLPSTKRVKLTVETLLPSNKAPRVLSAISGIVHAKSFARRKSARIEAMKKNKVKKQLENQVLLGQIINTGRTSLLAGSTQPISLAPSTEVPVLMTTTSTTLPRQFSGQNVHRSKPRGVIHSPYSRFAIKSTSAHKKHLVTQARIPDSKAKAATTFRVITHNYTGTTGGLGGPSALSTGDAYSKLQHQASSDMDSTHSQPPEIVNPLAYERHLDHPLGLSTYLGMKFDVKRQTASDVDTPPSQIRCLQVPGETIFEEAHNDSESSWVMDAIASPPPTSTFKGPSTYAEHVSASHSSPELQLNADPTASNVNATLFQPNSSGGQSTSKQCIGDTVFPLDSKGDEHSFSLDEDAIRPQAIANEAP</sequence>
<feature type="non-terminal residue" evidence="2">
    <location>
        <position position="396"/>
    </location>
</feature>
<evidence type="ECO:0000313" key="3">
    <source>
        <dbReference type="Proteomes" id="UP000807306"/>
    </source>
</evidence>
<evidence type="ECO:0000256" key="1">
    <source>
        <dbReference type="SAM" id="MobiDB-lite"/>
    </source>
</evidence>
<organism evidence="2 3">
    <name type="scientific">Crepidotus variabilis</name>
    <dbReference type="NCBI Taxonomy" id="179855"/>
    <lineage>
        <taxon>Eukaryota</taxon>
        <taxon>Fungi</taxon>
        <taxon>Dikarya</taxon>
        <taxon>Basidiomycota</taxon>
        <taxon>Agaricomycotina</taxon>
        <taxon>Agaricomycetes</taxon>
        <taxon>Agaricomycetidae</taxon>
        <taxon>Agaricales</taxon>
        <taxon>Agaricineae</taxon>
        <taxon>Crepidotaceae</taxon>
        <taxon>Crepidotus</taxon>
    </lineage>
</organism>
<protein>
    <submittedName>
        <fullName evidence="2">Uncharacterized protein</fullName>
    </submittedName>
</protein>
<accession>A0A9P6E2H9</accession>
<dbReference type="AlphaFoldDB" id="A0A9P6E2H9"/>